<feature type="compositionally biased region" description="Basic residues" evidence="3">
    <location>
        <begin position="125"/>
        <end position="150"/>
    </location>
</feature>
<protein>
    <recommendedName>
        <fullName evidence="8">Short-chain dehydrogenase/reductase SDR</fullName>
    </recommendedName>
</protein>
<dbReference type="Proteomes" id="UP000023152">
    <property type="component" value="Unassembled WGS sequence"/>
</dbReference>
<dbReference type="GO" id="GO:0016491">
    <property type="term" value="F:oxidoreductase activity"/>
    <property type="evidence" value="ECO:0007669"/>
    <property type="project" value="UniProtKB-KW"/>
</dbReference>
<keyword evidence="4" id="KW-0812">Transmembrane</keyword>
<feature type="signal peptide" evidence="5">
    <location>
        <begin position="1"/>
        <end position="18"/>
    </location>
</feature>
<dbReference type="OrthoDB" id="1933717at2759"/>
<evidence type="ECO:0000256" key="2">
    <source>
        <dbReference type="ARBA" id="ARBA00023002"/>
    </source>
</evidence>
<dbReference type="SUPFAM" id="SSF51735">
    <property type="entry name" value="NAD(P)-binding Rossmann-fold domains"/>
    <property type="match status" value="1"/>
</dbReference>
<accession>X6MDY4</accession>
<evidence type="ECO:0000256" key="3">
    <source>
        <dbReference type="SAM" id="MobiDB-lite"/>
    </source>
</evidence>
<dbReference type="CDD" id="cd05233">
    <property type="entry name" value="SDR_c"/>
    <property type="match status" value="1"/>
</dbReference>
<feature type="non-terminal residue" evidence="6">
    <location>
        <position position="1"/>
    </location>
</feature>
<name>X6MDY4_RETFI</name>
<dbReference type="PANTHER" id="PTHR42901">
    <property type="entry name" value="ALCOHOL DEHYDROGENASE"/>
    <property type="match status" value="1"/>
</dbReference>
<evidence type="ECO:0000256" key="5">
    <source>
        <dbReference type="SAM" id="SignalP"/>
    </source>
</evidence>
<evidence type="ECO:0000256" key="1">
    <source>
        <dbReference type="ARBA" id="ARBA00006484"/>
    </source>
</evidence>
<feature type="transmembrane region" description="Helical" evidence="4">
    <location>
        <begin position="501"/>
        <end position="529"/>
    </location>
</feature>
<keyword evidence="7" id="KW-1185">Reference proteome</keyword>
<comment type="caution">
    <text evidence="6">The sequence shown here is derived from an EMBL/GenBank/DDBJ whole genome shotgun (WGS) entry which is preliminary data.</text>
</comment>
<dbReference type="EMBL" id="ASPP01022230">
    <property type="protein sequence ID" value="ETO11637.1"/>
    <property type="molecule type" value="Genomic_DNA"/>
</dbReference>
<dbReference type="PANTHER" id="PTHR42901:SF1">
    <property type="entry name" value="ALCOHOL DEHYDROGENASE"/>
    <property type="match status" value="1"/>
</dbReference>
<dbReference type="Pfam" id="PF00106">
    <property type="entry name" value="adh_short"/>
    <property type="match status" value="2"/>
</dbReference>
<sequence>LLLLLLLLLLLFCCCCCCCRNKKERIIRRDSTPHESRSEGIATMTIGTTVHPPIAMSDLSLTDGPTDIASECLEASDCGASSFFSKEQPYTSIHRSHKHNHLSPSVTVTATVATATAMDATNPLSHHHHHHHHHHHQRHLHGHFHGQHQHPTHDRQDCNDIPPPPPLLPPPPQHRHRHEEQQQKDRQQHQRQHQRQHQHHHHYHHHHRRHRQHESGNGRHRSRRRVNGVAMIPNACSSIGQGLTTELARLGYHVVLIGLDEDILTKMSDSVKDTHPNVQVLSIYGNIANVSDCEFAIKTTMEKFGALHIIVLHSNVAQYGPILSGIGKDKDKNDYEILSKWKQDIEHNLISVMKLVKIMSPYIIETATHNHKQTACEKTDNNTQQNEFTSSTAVIFISSIAGIQSYQNVSGYCASQHGVCGFANALFEEIRQYGTKVCTIIPDDLLADENRQCIPYNLAKLAPHTNTCENDRRMLKPSHLGPNEMIQIDDICRCVQKTLSYFNFLNLVLGSKGLLLLIFFYCCFILFLFYGLLRLFFFMLICSLLGFIHCKICFFSFFLSENIGHNFFFQDNAISHTEITAKEDLNKTPEANRKYVVDSEIKNIQKWIIRIERRITEKFELECKKNKKKHHKFNKIDSRENTISIQCKKLFNKIVIFIKNNLITKKNQKIKNKQKKKRSYFHNVQTLKIILNFAKKN</sequence>
<gene>
    <name evidence="6" type="ORF">RFI_25739</name>
</gene>
<evidence type="ECO:0000313" key="7">
    <source>
        <dbReference type="Proteomes" id="UP000023152"/>
    </source>
</evidence>
<reference evidence="6 7" key="1">
    <citation type="journal article" date="2013" name="Curr. Biol.">
        <title>The Genome of the Foraminiferan Reticulomyxa filosa.</title>
        <authorList>
            <person name="Glockner G."/>
            <person name="Hulsmann N."/>
            <person name="Schleicher M."/>
            <person name="Noegel A.A."/>
            <person name="Eichinger L."/>
            <person name="Gallinger C."/>
            <person name="Pawlowski J."/>
            <person name="Sierra R."/>
            <person name="Euteneuer U."/>
            <person name="Pillet L."/>
            <person name="Moustafa A."/>
            <person name="Platzer M."/>
            <person name="Groth M."/>
            <person name="Szafranski K."/>
            <person name="Schliwa M."/>
        </authorList>
    </citation>
    <scope>NUCLEOTIDE SEQUENCE [LARGE SCALE GENOMIC DNA]</scope>
</reference>
<feature type="transmembrane region" description="Helical" evidence="4">
    <location>
        <begin position="536"/>
        <end position="559"/>
    </location>
</feature>
<keyword evidence="5" id="KW-0732">Signal</keyword>
<evidence type="ECO:0008006" key="8">
    <source>
        <dbReference type="Google" id="ProtNLM"/>
    </source>
</evidence>
<dbReference type="InterPro" id="IPR002347">
    <property type="entry name" value="SDR_fam"/>
</dbReference>
<organism evidence="6 7">
    <name type="scientific">Reticulomyxa filosa</name>
    <dbReference type="NCBI Taxonomy" id="46433"/>
    <lineage>
        <taxon>Eukaryota</taxon>
        <taxon>Sar</taxon>
        <taxon>Rhizaria</taxon>
        <taxon>Retaria</taxon>
        <taxon>Foraminifera</taxon>
        <taxon>Monothalamids</taxon>
        <taxon>Reticulomyxidae</taxon>
        <taxon>Reticulomyxa</taxon>
    </lineage>
</organism>
<keyword evidence="4" id="KW-1133">Transmembrane helix</keyword>
<comment type="similarity">
    <text evidence="1">Belongs to the short-chain dehydrogenases/reductases (SDR) family.</text>
</comment>
<feature type="region of interest" description="Disordered" evidence="3">
    <location>
        <begin position="122"/>
        <end position="223"/>
    </location>
</feature>
<feature type="compositionally biased region" description="Basic and acidic residues" evidence="3">
    <location>
        <begin position="178"/>
        <end position="188"/>
    </location>
</feature>
<proteinExistence type="inferred from homology"/>
<dbReference type="InterPro" id="IPR036291">
    <property type="entry name" value="NAD(P)-bd_dom_sf"/>
</dbReference>
<feature type="chain" id="PRO_5005718730" description="Short-chain dehydrogenase/reductase SDR" evidence="5">
    <location>
        <begin position="19"/>
        <end position="697"/>
    </location>
</feature>
<keyword evidence="4" id="KW-0472">Membrane</keyword>
<keyword evidence="2" id="KW-0560">Oxidoreductase</keyword>
<feature type="compositionally biased region" description="Basic residues" evidence="3">
    <location>
        <begin position="189"/>
        <end position="223"/>
    </location>
</feature>
<dbReference type="AlphaFoldDB" id="X6MDY4"/>
<dbReference type="Gene3D" id="3.40.50.720">
    <property type="entry name" value="NAD(P)-binding Rossmann-like Domain"/>
    <property type="match status" value="1"/>
</dbReference>
<feature type="compositionally biased region" description="Pro residues" evidence="3">
    <location>
        <begin position="161"/>
        <end position="172"/>
    </location>
</feature>
<evidence type="ECO:0000313" key="6">
    <source>
        <dbReference type="EMBL" id="ETO11637.1"/>
    </source>
</evidence>
<evidence type="ECO:0000256" key="4">
    <source>
        <dbReference type="SAM" id="Phobius"/>
    </source>
</evidence>